<name>A0A6A2ZYW2_HIBSY</name>
<dbReference type="Gene3D" id="3.30.430.20">
    <property type="entry name" value="Gnk2 domain, C-X8-C-X2-C motif"/>
    <property type="match status" value="2"/>
</dbReference>
<organism evidence="7 8">
    <name type="scientific">Hibiscus syriacus</name>
    <name type="common">Rose of Sharon</name>
    <dbReference type="NCBI Taxonomy" id="106335"/>
    <lineage>
        <taxon>Eukaryota</taxon>
        <taxon>Viridiplantae</taxon>
        <taxon>Streptophyta</taxon>
        <taxon>Embryophyta</taxon>
        <taxon>Tracheophyta</taxon>
        <taxon>Spermatophyta</taxon>
        <taxon>Magnoliopsida</taxon>
        <taxon>eudicotyledons</taxon>
        <taxon>Gunneridae</taxon>
        <taxon>Pentapetalae</taxon>
        <taxon>rosids</taxon>
        <taxon>malvids</taxon>
        <taxon>Malvales</taxon>
        <taxon>Malvaceae</taxon>
        <taxon>Malvoideae</taxon>
        <taxon>Hibiscus</taxon>
    </lineage>
</organism>
<feature type="domain" description="Gnk2-homologous" evidence="6">
    <location>
        <begin position="143"/>
        <end position="249"/>
    </location>
</feature>
<dbReference type="InterPro" id="IPR038408">
    <property type="entry name" value="GNK2_sf"/>
</dbReference>
<evidence type="ECO:0000256" key="3">
    <source>
        <dbReference type="ARBA" id="ARBA00022729"/>
    </source>
</evidence>
<proteinExistence type="inferred from homology"/>
<keyword evidence="4" id="KW-0677">Repeat</keyword>
<keyword evidence="3" id="KW-0732">Signal</keyword>
<dbReference type="CDD" id="cd23509">
    <property type="entry name" value="Gnk2-like"/>
    <property type="match status" value="2"/>
</dbReference>
<dbReference type="PANTHER" id="PTHR32411:SF43">
    <property type="entry name" value="CYSTEINE-RICH REPEAT SECRETORY PROTEIN 38"/>
    <property type="match status" value="1"/>
</dbReference>
<evidence type="ECO:0000313" key="8">
    <source>
        <dbReference type="Proteomes" id="UP000436088"/>
    </source>
</evidence>
<reference evidence="7" key="1">
    <citation type="submission" date="2019-09" db="EMBL/GenBank/DDBJ databases">
        <title>Draft genome information of white flower Hibiscus syriacus.</title>
        <authorList>
            <person name="Kim Y.-M."/>
        </authorList>
    </citation>
    <scope>NUCLEOTIDE SEQUENCE [LARGE SCALE GENOMIC DNA]</scope>
    <source>
        <strain evidence="7">YM2019G1</strain>
    </source>
</reference>
<comment type="subcellular location">
    <subcellularLocation>
        <location evidence="1">Secreted</location>
    </subcellularLocation>
</comment>
<comment type="caution">
    <text evidence="7">The sequence shown here is derived from an EMBL/GenBank/DDBJ whole genome shotgun (WGS) entry which is preliminary data.</text>
</comment>
<dbReference type="InterPro" id="IPR050581">
    <property type="entry name" value="CRR_secretory_protein"/>
</dbReference>
<dbReference type="EMBL" id="VEPZ02001068">
    <property type="protein sequence ID" value="KAE8696399.1"/>
    <property type="molecule type" value="Genomic_DNA"/>
</dbReference>
<dbReference type="AlphaFoldDB" id="A0A6A2ZYW2"/>
<dbReference type="Pfam" id="PF01657">
    <property type="entry name" value="Stress-antifung"/>
    <property type="match status" value="2"/>
</dbReference>
<dbReference type="GO" id="GO:0005576">
    <property type="term" value="C:extracellular region"/>
    <property type="evidence" value="ECO:0007669"/>
    <property type="project" value="UniProtKB-SubCell"/>
</dbReference>
<gene>
    <name evidence="7" type="ORF">F3Y22_tig00110674pilonHSYRG00122</name>
</gene>
<keyword evidence="2" id="KW-0964">Secreted</keyword>
<dbReference type="FunFam" id="3.30.430.20:FF:000003">
    <property type="entry name" value="Cysteine-rich RLK (RECEPTOR-like protein kinase) 10"/>
    <property type="match status" value="1"/>
</dbReference>
<protein>
    <submittedName>
        <fullName evidence="7">Early nodulin-20-like</fullName>
    </submittedName>
</protein>
<feature type="domain" description="Gnk2-homologous" evidence="6">
    <location>
        <begin position="35"/>
        <end position="137"/>
    </location>
</feature>
<evidence type="ECO:0000259" key="6">
    <source>
        <dbReference type="PROSITE" id="PS51473"/>
    </source>
</evidence>
<evidence type="ECO:0000256" key="5">
    <source>
        <dbReference type="ARBA" id="ARBA00038515"/>
    </source>
</evidence>
<evidence type="ECO:0000256" key="1">
    <source>
        <dbReference type="ARBA" id="ARBA00004613"/>
    </source>
</evidence>
<evidence type="ECO:0000256" key="2">
    <source>
        <dbReference type="ARBA" id="ARBA00022525"/>
    </source>
</evidence>
<evidence type="ECO:0000256" key="4">
    <source>
        <dbReference type="ARBA" id="ARBA00022737"/>
    </source>
</evidence>
<keyword evidence="8" id="KW-1185">Reference proteome</keyword>
<dbReference type="PROSITE" id="PS51473">
    <property type="entry name" value="GNK2"/>
    <property type="match status" value="2"/>
</dbReference>
<comment type="similarity">
    <text evidence="5">Belongs to the cysteine-rich repeat secretory protein family.</text>
</comment>
<evidence type="ECO:0000313" key="7">
    <source>
        <dbReference type="EMBL" id="KAE8696399.1"/>
    </source>
</evidence>
<sequence>MFLKLKQTKSQITMSSSRFIFFVYHLALALILQKAFGSQNCSNSGNFAANSPYAVNLNDLLNYLTSQTPQTRFANASFGQPPDRVYGLALCRGDMSSQDCETCVREAASEIQNRCPNNKGAIIWYYDCLVKYSNTDFFGQIDTQNKFYIQNPNNAANPTAFNLQTEGLLKQLTYQASRNSTLYAAGELQVYGLQRVYGLTQCTRDLSPSDCKKCLEDLISEYLPLCCNGREGGRLYSGSCLAQYEVFRFIRG</sequence>
<accession>A0A6A2ZYW2</accession>
<dbReference type="PANTHER" id="PTHR32411">
    <property type="entry name" value="CYSTEINE-RICH REPEAT SECRETORY PROTEIN 38-RELATED"/>
    <property type="match status" value="1"/>
</dbReference>
<dbReference type="Proteomes" id="UP000436088">
    <property type="component" value="Unassembled WGS sequence"/>
</dbReference>
<dbReference type="InterPro" id="IPR002902">
    <property type="entry name" value="GNK2"/>
</dbReference>